<dbReference type="SUPFAM" id="SSF89796">
    <property type="entry name" value="CoA-transferase family III (CaiB/BaiF)"/>
    <property type="match status" value="1"/>
</dbReference>
<dbReference type="InterPro" id="IPR044855">
    <property type="entry name" value="CoA-Trfase_III_dom3_sf"/>
</dbReference>
<organism evidence="2 3">
    <name type="scientific">Actinomadura miaoliensis</name>
    <dbReference type="NCBI Taxonomy" id="430685"/>
    <lineage>
        <taxon>Bacteria</taxon>
        <taxon>Bacillati</taxon>
        <taxon>Actinomycetota</taxon>
        <taxon>Actinomycetes</taxon>
        <taxon>Streptosporangiales</taxon>
        <taxon>Thermomonosporaceae</taxon>
        <taxon>Actinomadura</taxon>
    </lineage>
</organism>
<gene>
    <name evidence="2" type="ORF">GCM10022214_16350</name>
</gene>
<evidence type="ECO:0000256" key="1">
    <source>
        <dbReference type="ARBA" id="ARBA00022679"/>
    </source>
</evidence>
<accession>A0ABP7VB80</accession>
<protein>
    <submittedName>
        <fullName evidence="2">CaiB/BaiF CoA-transferase family protein</fullName>
    </submittedName>
</protein>
<proteinExistence type="predicted"/>
<keyword evidence="1" id="KW-0808">Transferase</keyword>
<name>A0ABP7VB80_9ACTN</name>
<dbReference type="Gene3D" id="3.40.50.10540">
    <property type="entry name" value="Crotonobetainyl-coa:carnitine coa-transferase, domain 1"/>
    <property type="match status" value="1"/>
</dbReference>
<dbReference type="InterPro" id="IPR003673">
    <property type="entry name" value="CoA-Trfase_fam_III"/>
</dbReference>
<evidence type="ECO:0000313" key="3">
    <source>
        <dbReference type="Proteomes" id="UP001500683"/>
    </source>
</evidence>
<dbReference type="PANTHER" id="PTHR48207">
    <property type="entry name" value="SUCCINATE--HYDROXYMETHYLGLUTARATE COA-TRANSFERASE"/>
    <property type="match status" value="1"/>
</dbReference>
<dbReference type="PANTHER" id="PTHR48207:SF3">
    <property type="entry name" value="SUCCINATE--HYDROXYMETHYLGLUTARATE COA-TRANSFERASE"/>
    <property type="match status" value="1"/>
</dbReference>
<dbReference type="Proteomes" id="UP001500683">
    <property type="component" value="Unassembled WGS sequence"/>
</dbReference>
<dbReference type="Gene3D" id="3.30.1540.10">
    <property type="entry name" value="formyl-coa transferase, domain 3"/>
    <property type="match status" value="1"/>
</dbReference>
<dbReference type="InterPro" id="IPR050483">
    <property type="entry name" value="CoA-transferase_III_domain"/>
</dbReference>
<dbReference type="InterPro" id="IPR023606">
    <property type="entry name" value="CoA-Trfase_III_dom_1_sf"/>
</dbReference>
<keyword evidence="3" id="KW-1185">Reference proteome</keyword>
<sequence>MTEPPLSGVTVVTVEQAVAAPFATRQLADLGARVIKVERPGGGDFARRYDTTVHGQSSYFVWLNRSKESLTLDLKSPRGREVLERLLARADVFVQNLAPGAAARLGLDAGSLGERHGSLIRCSVSGYGSTGPWADRKAYDLLVQCQTGLVSLTGTGEETARVGVSVADIAAGMYAYSGILTALYVRATTGVARAVEVSLFEALAEWMSQPAYYTRYGGTQPPRIGTQHATIAPYGAYTAADGKQVLLSIQNEREWAALCERFLERPDLVDDPRFATGPARVAHRDELNAIVAERFRRSGAREAMKLLDDAGIANAGVNDVAEFLDHPVLRERGRWQDVPTPGGMVSALVPPVDIAGTAPRMDAVPAPGEHTERILAELGYGTDDIDALRGGDVI</sequence>
<dbReference type="Pfam" id="PF02515">
    <property type="entry name" value="CoA_transf_3"/>
    <property type="match status" value="1"/>
</dbReference>
<reference evidence="3" key="1">
    <citation type="journal article" date="2019" name="Int. J. Syst. Evol. Microbiol.">
        <title>The Global Catalogue of Microorganisms (GCM) 10K type strain sequencing project: providing services to taxonomists for standard genome sequencing and annotation.</title>
        <authorList>
            <consortium name="The Broad Institute Genomics Platform"/>
            <consortium name="The Broad Institute Genome Sequencing Center for Infectious Disease"/>
            <person name="Wu L."/>
            <person name="Ma J."/>
        </authorList>
    </citation>
    <scope>NUCLEOTIDE SEQUENCE [LARGE SCALE GENOMIC DNA]</scope>
    <source>
        <strain evidence="3">JCM 16702</strain>
    </source>
</reference>
<evidence type="ECO:0000313" key="2">
    <source>
        <dbReference type="EMBL" id="GAA4063563.1"/>
    </source>
</evidence>
<dbReference type="RefSeq" id="WP_344943121.1">
    <property type="nucleotide sequence ID" value="NZ_BAAAZG010000006.1"/>
</dbReference>
<dbReference type="EMBL" id="BAAAZG010000006">
    <property type="protein sequence ID" value="GAA4063563.1"/>
    <property type="molecule type" value="Genomic_DNA"/>
</dbReference>
<comment type="caution">
    <text evidence="2">The sequence shown here is derived from an EMBL/GenBank/DDBJ whole genome shotgun (WGS) entry which is preliminary data.</text>
</comment>